<comment type="similarity">
    <text evidence="1">Belongs to the protein kinase superfamily. ADCK protein kinase family.</text>
</comment>
<dbReference type="CDD" id="cd13970">
    <property type="entry name" value="ABC1_ADCK3"/>
    <property type="match status" value="1"/>
</dbReference>
<dbReference type="PANTHER" id="PTHR43851:SF3">
    <property type="entry name" value="COENZYME Q8"/>
    <property type="match status" value="1"/>
</dbReference>
<keyword evidence="7" id="KW-1185">Reference proteome</keyword>
<proteinExistence type="inferred from homology"/>
<dbReference type="Pfam" id="PF03109">
    <property type="entry name" value="ABC1"/>
    <property type="match status" value="1"/>
</dbReference>
<reference evidence="6 7" key="1">
    <citation type="submission" date="2017-05" db="EMBL/GenBank/DDBJ databases">
        <title>Genome Sequence of Loktanella vestfoldensis Strain SMR4r Isolated from a Culture of the Diatom Skeletonema marinoi.</title>
        <authorList>
            <person name="Topel M."/>
            <person name="Pinder M.I.M."/>
            <person name="Johansson O.N."/>
            <person name="Kourtchenko O."/>
            <person name="Godhe A."/>
            <person name="Clarke A.K."/>
        </authorList>
    </citation>
    <scope>NUCLEOTIDE SEQUENCE [LARGE SCALE GENOMIC DNA]</scope>
    <source>
        <strain evidence="6 7">SMR4r</strain>
    </source>
</reference>
<evidence type="ECO:0000256" key="1">
    <source>
        <dbReference type="ARBA" id="ARBA00009670"/>
    </source>
</evidence>
<evidence type="ECO:0000256" key="3">
    <source>
        <dbReference type="ARBA" id="ARBA00022741"/>
    </source>
</evidence>
<sequence length="453" mass="49461">MRKSLVTRPDDMIRGTPVPTGRAQRLLRMGGIAAGIAGGVATGGLRRLASGQRPGMADLLLTPANALRLTDGLAQMRGAALKMGQMLSMDTGIVLSPELTAILARLRDDARHMPPKQLQAALNAQWGEGWRKRFAAFDVRPFAAASIGQVHRATTCDGRDLAIKVQYPGVRASIDSDVDNIAGLMRLPGLLPRGMDIAPLLAAAKAQLHEEADYRAEAAHLRRFGDLLAGSEAFIVPQLQDDFSTDAVLAMEFITADPIDALVDAPQDIRDRAARDLIDLVLRELFTFGAMQTDPNLANYRIDRATGRIVLLDFGAVRGINPAQRAAFRKLMNAGLDQDHAAIRQAMLEIGYFGPATPPQHQALIQAMFDTAMVPLRQDAPFDFGTTDLLERLRDMGMVIGNDRDLMHVPPAETLFLHRKIGGMYLLATKLRARVNLRGLLENYRKGPRTDDS</sequence>
<keyword evidence="3" id="KW-0547">Nucleotide-binding</keyword>
<dbReference type="PANTHER" id="PTHR43851">
    <property type="match status" value="1"/>
</dbReference>
<dbReference type="Proteomes" id="UP000195273">
    <property type="component" value="Chromosome"/>
</dbReference>
<dbReference type="GO" id="GO:0005524">
    <property type="term" value="F:ATP binding"/>
    <property type="evidence" value="ECO:0007669"/>
    <property type="project" value="UniProtKB-KW"/>
</dbReference>
<accession>A0A1Y0EF85</accession>
<keyword evidence="4" id="KW-0067">ATP-binding</keyword>
<keyword evidence="2 6" id="KW-0808">Transferase</keyword>
<dbReference type="InterPro" id="IPR004147">
    <property type="entry name" value="ABC1_dom"/>
</dbReference>
<evidence type="ECO:0000313" key="7">
    <source>
        <dbReference type="Proteomes" id="UP000195273"/>
    </source>
</evidence>
<evidence type="ECO:0000256" key="4">
    <source>
        <dbReference type="ARBA" id="ARBA00022840"/>
    </source>
</evidence>
<dbReference type="SUPFAM" id="SSF56112">
    <property type="entry name" value="Protein kinase-like (PK-like)"/>
    <property type="match status" value="1"/>
</dbReference>
<dbReference type="KEGG" id="lvs:LOKVESSMR4R_02994"/>
<dbReference type="EMBL" id="CP021431">
    <property type="protein sequence ID" value="ARU02283.1"/>
    <property type="molecule type" value="Genomic_DNA"/>
</dbReference>
<evidence type="ECO:0000313" key="6">
    <source>
        <dbReference type="EMBL" id="ARU02283.1"/>
    </source>
</evidence>
<organism evidence="6 7">
    <name type="scientific">Yoonia vestfoldensis</name>
    <dbReference type="NCBI Taxonomy" id="245188"/>
    <lineage>
        <taxon>Bacteria</taxon>
        <taxon>Pseudomonadati</taxon>
        <taxon>Pseudomonadota</taxon>
        <taxon>Alphaproteobacteria</taxon>
        <taxon>Rhodobacterales</taxon>
        <taxon>Paracoccaceae</taxon>
        <taxon>Yoonia</taxon>
    </lineage>
</organism>
<dbReference type="GO" id="GO:0006744">
    <property type="term" value="P:ubiquinone biosynthetic process"/>
    <property type="evidence" value="ECO:0007669"/>
    <property type="project" value="TreeGrafter"/>
</dbReference>
<name>A0A1Y0EF85_9RHOB</name>
<dbReference type="InterPro" id="IPR034646">
    <property type="entry name" value="ADCK3_dom"/>
</dbReference>
<evidence type="ECO:0000259" key="5">
    <source>
        <dbReference type="Pfam" id="PF03109"/>
    </source>
</evidence>
<dbReference type="AlphaFoldDB" id="A0A1Y0EF85"/>
<dbReference type="InterPro" id="IPR011009">
    <property type="entry name" value="Kinase-like_dom_sf"/>
</dbReference>
<dbReference type="GO" id="GO:0016740">
    <property type="term" value="F:transferase activity"/>
    <property type="evidence" value="ECO:0007669"/>
    <property type="project" value="UniProtKB-KW"/>
</dbReference>
<dbReference type="InterPro" id="IPR051409">
    <property type="entry name" value="Atypical_kinase_ADCK"/>
</dbReference>
<evidence type="ECO:0000256" key="2">
    <source>
        <dbReference type="ARBA" id="ARBA00022679"/>
    </source>
</evidence>
<dbReference type="STRING" id="1122181.GCA_000382265_00143"/>
<feature type="domain" description="ABC1 atypical kinase-like" evidence="5">
    <location>
        <begin position="105"/>
        <end position="346"/>
    </location>
</feature>
<protein>
    <recommendedName>
        <fullName evidence="5">ABC1 atypical kinase-like domain-containing protein</fullName>
    </recommendedName>
</protein>
<gene>
    <name evidence="6" type="primary">ubiB</name>
    <name evidence="6" type="ORF">LOKVESSMR4R_02994</name>
</gene>